<comment type="caution">
    <text evidence="1">The sequence shown here is derived from an EMBL/GenBank/DDBJ whole genome shotgun (WGS) entry which is preliminary data.</text>
</comment>
<sequence>MGIVGLAALFAVRTRPPSPVLGGHLSELKGCWVAVRRDLLGGHQWRQLYGHVEAGKGTRGRS</sequence>
<organism evidence="1 2">
    <name type="scientific">Streptomyces ziwulingensis</name>
    <dbReference type="NCBI Taxonomy" id="1045501"/>
    <lineage>
        <taxon>Bacteria</taxon>
        <taxon>Bacillati</taxon>
        <taxon>Actinomycetota</taxon>
        <taxon>Actinomycetes</taxon>
        <taxon>Kitasatosporales</taxon>
        <taxon>Streptomycetaceae</taxon>
        <taxon>Streptomyces</taxon>
    </lineage>
</organism>
<dbReference type="Proteomes" id="UP001501265">
    <property type="component" value="Unassembled WGS sequence"/>
</dbReference>
<name>A0ABP9BMY2_9ACTN</name>
<evidence type="ECO:0000313" key="2">
    <source>
        <dbReference type="Proteomes" id="UP001501265"/>
    </source>
</evidence>
<keyword evidence="2" id="KW-1185">Reference proteome</keyword>
<protein>
    <recommendedName>
        <fullName evidence="3">Transposase</fullName>
    </recommendedName>
</protein>
<evidence type="ECO:0000313" key="1">
    <source>
        <dbReference type="EMBL" id="GAA4797688.1"/>
    </source>
</evidence>
<reference evidence="2" key="1">
    <citation type="journal article" date="2019" name="Int. J. Syst. Evol. Microbiol.">
        <title>The Global Catalogue of Microorganisms (GCM) 10K type strain sequencing project: providing services to taxonomists for standard genome sequencing and annotation.</title>
        <authorList>
            <consortium name="The Broad Institute Genomics Platform"/>
            <consortium name="The Broad Institute Genome Sequencing Center for Infectious Disease"/>
            <person name="Wu L."/>
            <person name="Ma J."/>
        </authorList>
    </citation>
    <scope>NUCLEOTIDE SEQUENCE [LARGE SCALE GENOMIC DNA]</scope>
    <source>
        <strain evidence="2">JCM 18081</strain>
    </source>
</reference>
<dbReference type="EMBL" id="BAABIG010000022">
    <property type="protein sequence ID" value="GAA4797688.1"/>
    <property type="molecule type" value="Genomic_DNA"/>
</dbReference>
<accession>A0ABP9BMY2</accession>
<evidence type="ECO:0008006" key="3">
    <source>
        <dbReference type="Google" id="ProtNLM"/>
    </source>
</evidence>
<gene>
    <name evidence="1" type="ORF">GCM10023220_26280</name>
</gene>
<proteinExistence type="predicted"/>